<dbReference type="Proteomes" id="UP000282195">
    <property type="component" value="Chromosome"/>
</dbReference>
<organism evidence="1 2">
    <name type="scientific">Rhizobium jaguaris</name>
    <dbReference type="NCBI Taxonomy" id="1312183"/>
    <lineage>
        <taxon>Bacteria</taxon>
        <taxon>Pseudomonadati</taxon>
        <taxon>Pseudomonadota</taxon>
        <taxon>Alphaproteobacteria</taxon>
        <taxon>Hyphomicrobiales</taxon>
        <taxon>Rhizobiaceae</taxon>
        <taxon>Rhizobium/Agrobacterium group</taxon>
        <taxon>Rhizobium</taxon>
    </lineage>
</organism>
<protein>
    <submittedName>
        <fullName evidence="1">Uncharacterized protein</fullName>
    </submittedName>
</protein>
<reference evidence="1 2" key="1">
    <citation type="submission" date="2018-10" db="EMBL/GenBank/DDBJ databases">
        <title>Rhizobium etli, R. leguminosarum and a new Rhizobium genospecies from Phaseolus dumosus.</title>
        <authorList>
            <person name="Ramirez-Puebla S.T."/>
            <person name="Rogel-Hernandez M.A."/>
            <person name="Guerrero G."/>
            <person name="Ormeno-Orrillo E."/>
            <person name="Martinez-Romero J.C."/>
            <person name="Negrete-Yankelevich S."/>
            <person name="Martinez-Romero E."/>
        </authorList>
    </citation>
    <scope>NUCLEOTIDE SEQUENCE [LARGE SCALE GENOMIC DNA]</scope>
    <source>
        <strain evidence="1 2">CCGE525</strain>
    </source>
</reference>
<sequence>MPPDLFINQRHRKEIDDELDEREAAHQKLVARHQALFEATETLTADSNILGSVRWNVTNIRHVVVNRIRDALSAAISARLNIGDVRLLRAG</sequence>
<dbReference type="RefSeq" id="WP_162950170.1">
    <property type="nucleotide sequence ID" value="NZ_CP032694.1"/>
</dbReference>
<dbReference type="EMBL" id="CP032694">
    <property type="protein sequence ID" value="AYG59921.1"/>
    <property type="molecule type" value="Genomic_DNA"/>
</dbReference>
<gene>
    <name evidence="1" type="ORF">CCGE525_14725</name>
</gene>
<name>A0A387FVM6_9HYPH</name>
<dbReference type="AlphaFoldDB" id="A0A387FVM6"/>
<accession>A0A387FVM6</accession>
<evidence type="ECO:0000313" key="2">
    <source>
        <dbReference type="Proteomes" id="UP000282195"/>
    </source>
</evidence>
<keyword evidence="2" id="KW-1185">Reference proteome</keyword>
<evidence type="ECO:0000313" key="1">
    <source>
        <dbReference type="EMBL" id="AYG59921.1"/>
    </source>
</evidence>
<proteinExistence type="predicted"/>
<dbReference type="KEGG" id="rjg:CCGE525_14725"/>